<dbReference type="InterPro" id="IPR012346">
    <property type="entry name" value="p53/RUNT-type_TF_DNA-bd_sf"/>
</dbReference>
<proteinExistence type="predicted"/>
<organism evidence="4 5">
    <name type="scientific">Protopolystoma xenopodis</name>
    <dbReference type="NCBI Taxonomy" id="117903"/>
    <lineage>
        <taxon>Eukaryota</taxon>
        <taxon>Metazoa</taxon>
        <taxon>Spiralia</taxon>
        <taxon>Lophotrochozoa</taxon>
        <taxon>Platyhelminthes</taxon>
        <taxon>Monogenea</taxon>
        <taxon>Polyopisthocotylea</taxon>
        <taxon>Polystomatidea</taxon>
        <taxon>Polystomatidae</taxon>
        <taxon>Protopolystoma</taxon>
    </lineage>
</organism>
<sequence>MQCTLCFASFNFPTAHSDLLVLSYLCFGRTEGCEYSQFNGKFMCFNSCLYNGGQGNKKPLFLIITLERPLDRISAVRLLKRVHVDASQSVCPVVEAGVSRGG</sequence>
<comment type="caution">
    <text evidence="4">The sequence shown here is derived from an EMBL/GenBank/DDBJ whole genome shotgun (WGS) entry which is preliminary data.</text>
</comment>
<dbReference type="Proteomes" id="UP000784294">
    <property type="component" value="Unassembled WGS sequence"/>
</dbReference>
<keyword evidence="3" id="KW-0539">Nucleus</keyword>
<dbReference type="EMBL" id="CAAALY010246073">
    <property type="protein sequence ID" value="VEL33605.1"/>
    <property type="molecule type" value="Genomic_DNA"/>
</dbReference>
<evidence type="ECO:0000313" key="4">
    <source>
        <dbReference type="EMBL" id="VEL33605.1"/>
    </source>
</evidence>
<protein>
    <submittedName>
        <fullName evidence="4">Uncharacterized protein</fullName>
    </submittedName>
</protein>
<evidence type="ECO:0000256" key="1">
    <source>
        <dbReference type="ARBA" id="ARBA00023015"/>
    </source>
</evidence>
<accession>A0A448XCF8</accession>
<evidence type="ECO:0000313" key="5">
    <source>
        <dbReference type="Proteomes" id="UP000784294"/>
    </source>
</evidence>
<gene>
    <name evidence="4" type="ORF">PXEA_LOCUS27045</name>
</gene>
<dbReference type="GO" id="GO:0003677">
    <property type="term" value="F:DNA binding"/>
    <property type="evidence" value="ECO:0007669"/>
    <property type="project" value="InterPro"/>
</dbReference>
<keyword evidence="1" id="KW-0805">Transcription regulation</keyword>
<dbReference type="Gene3D" id="2.60.40.720">
    <property type="match status" value="1"/>
</dbReference>
<dbReference type="GO" id="GO:0005634">
    <property type="term" value="C:nucleus"/>
    <property type="evidence" value="ECO:0007669"/>
    <property type="project" value="InterPro"/>
</dbReference>
<dbReference type="AlphaFoldDB" id="A0A448XCF8"/>
<dbReference type="GO" id="GO:0003700">
    <property type="term" value="F:DNA-binding transcription factor activity"/>
    <property type="evidence" value="ECO:0007669"/>
    <property type="project" value="InterPro"/>
</dbReference>
<reference evidence="4" key="1">
    <citation type="submission" date="2018-11" db="EMBL/GenBank/DDBJ databases">
        <authorList>
            <consortium name="Pathogen Informatics"/>
        </authorList>
    </citation>
    <scope>NUCLEOTIDE SEQUENCE</scope>
</reference>
<evidence type="ECO:0000256" key="2">
    <source>
        <dbReference type="ARBA" id="ARBA00023163"/>
    </source>
</evidence>
<evidence type="ECO:0000256" key="3">
    <source>
        <dbReference type="ARBA" id="ARBA00023242"/>
    </source>
</evidence>
<keyword evidence="5" id="KW-1185">Reference proteome</keyword>
<keyword evidence="2" id="KW-0804">Transcription</keyword>
<name>A0A448XCF8_9PLAT</name>